<evidence type="ECO:0000313" key="3">
    <source>
        <dbReference type="Proteomes" id="UP000295674"/>
    </source>
</evidence>
<sequence length="68" mass="7518">MIAESRNLGHHRDPNPLVRRFPNRNRPRVFPTAAATSQRGVPISVEIRTPISVETGGPISTEIMRTTG</sequence>
<evidence type="ECO:0000313" key="2">
    <source>
        <dbReference type="EMBL" id="TDD04470.1"/>
    </source>
</evidence>
<dbReference type="EMBL" id="SMKS01000030">
    <property type="protein sequence ID" value="TDD04470.1"/>
    <property type="molecule type" value="Genomic_DNA"/>
</dbReference>
<reference evidence="2 3" key="1">
    <citation type="submission" date="2019-03" db="EMBL/GenBank/DDBJ databases">
        <title>Draft genome sequences of novel Actinobacteria.</title>
        <authorList>
            <person name="Sahin N."/>
            <person name="Ay H."/>
            <person name="Saygin H."/>
        </authorList>
    </citation>
    <scope>NUCLEOTIDE SEQUENCE [LARGE SCALE GENOMIC DNA]</scope>
    <source>
        <strain evidence="2 3">16K309</strain>
    </source>
</reference>
<proteinExistence type="predicted"/>
<gene>
    <name evidence="2" type="ORF">E1181_17665</name>
</gene>
<keyword evidence="3" id="KW-1185">Reference proteome</keyword>
<dbReference type="Proteomes" id="UP000295674">
    <property type="component" value="Unassembled WGS sequence"/>
</dbReference>
<name>A0A4R4VVR7_9PSEU</name>
<evidence type="ECO:0000256" key="1">
    <source>
        <dbReference type="SAM" id="MobiDB-lite"/>
    </source>
</evidence>
<feature type="region of interest" description="Disordered" evidence="1">
    <location>
        <begin position="1"/>
        <end position="26"/>
    </location>
</feature>
<accession>A0A4R4VVR7</accession>
<comment type="caution">
    <text evidence="2">The sequence shown here is derived from an EMBL/GenBank/DDBJ whole genome shotgun (WGS) entry which is preliminary data.</text>
</comment>
<dbReference type="RefSeq" id="WP_132676151.1">
    <property type="nucleotide sequence ID" value="NZ_SMKS01000030.1"/>
</dbReference>
<protein>
    <submittedName>
        <fullName evidence="2">Uncharacterized protein</fullName>
    </submittedName>
</protein>
<organism evidence="2 3">
    <name type="scientific">Saccharopolyspora terrae</name>
    <dbReference type="NCBI Taxonomy" id="2530384"/>
    <lineage>
        <taxon>Bacteria</taxon>
        <taxon>Bacillati</taxon>
        <taxon>Actinomycetota</taxon>
        <taxon>Actinomycetes</taxon>
        <taxon>Pseudonocardiales</taxon>
        <taxon>Pseudonocardiaceae</taxon>
        <taxon>Saccharopolyspora</taxon>
    </lineage>
</organism>
<dbReference type="AlphaFoldDB" id="A0A4R4VVR7"/>